<feature type="domain" description="Guanylate cyclase" evidence="3">
    <location>
        <begin position="119"/>
        <end position="231"/>
    </location>
</feature>
<comment type="caution">
    <text evidence="4">The sequence shown here is derived from an EMBL/GenBank/DDBJ whole genome shotgun (WGS) entry which is preliminary data.</text>
</comment>
<sequence length="289" mass="30761">MKPGPGGDDDAPQTPPSDAVVPLGPVAPSQSPLQRAGELLAWTDASAPLVRAAQFARGLTPPDPLSGRSTTLDRLARAIEDVNAERPSAVRELGLATVGVWRAMSRRRLPDSTEPTPVTILFTDLVDFSRWALRAGDDQVLELLNAVNDVSERVISDRGGHVVKSLGDGMMAVFVDGREAIEAAHEATDAVSAIRLASYRPALRAGVHTGAPRAVGDDFLGVDVNIAARVCAAAGAGEVYASAPTLELAGTDGYVVRRKRFRAKGVPKELQVFRVVPRYEPEQDRPHRG</sequence>
<evidence type="ECO:0000256" key="1">
    <source>
        <dbReference type="ARBA" id="ARBA00005381"/>
    </source>
</evidence>
<dbReference type="Gene3D" id="3.30.70.1230">
    <property type="entry name" value="Nucleotide cyclase"/>
    <property type="match status" value="1"/>
</dbReference>
<protein>
    <submittedName>
        <fullName evidence="4">Adenylate cyclase</fullName>
    </submittedName>
</protein>
<dbReference type="InterPro" id="IPR001054">
    <property type="entry name" value="A/G_cyclase"/>
</dbReference>
<keyword evidence="5" id="KW-1185">Reference proteome</keyword>
<dbReference type="Proteomes" id="UP001418444">
    <property type="component" value="Unassembled WGS sequence"/>
</dbReference>
<dbReference type="SMART" id="SM00044">
    <property type="entry name" value="CYCc"/>
    <property type="match status" value="1"/>
</dbReference>
<dbReference type="PANTHER" id="PTHR43081:SF19">
    <property type="entry name" value="PH-SENSITIVE ADENYLATE CYCLASE RV1264"/>
    <property type="match status" value="1"/>
</dbReference>
<evidence type="ECO:0000313" key="5">
    <source>
        <dbReference type="Proteomes" id="UP001418444"/>
    </source>
</evidence>
<dbReference type="EMBL" id="BAAAZW010000009">
    <property type="protein sequence ID" value="GAA3966785.1"/>
    <property type="molecule type" value="Genomic_DNA"/>
</dbReference>
<dbReference type="PROSITE" id="PS50125">
    <property type="entry name" value="GUANYLATE_CYCLASE_2"/>
    <property type="match status" value="1"/>
</dbReference>
<dbReference type="RefSeq" id="WP_425553062.1">
    <property type="nucleotide sequence ID" value="NZ_BAAAZW010000009.1"/>
</dbReference>
<gene>
    <name evidence="4" type="ORF">GCM10022231_29680</name>
</gene>
<dbReference type="CDD" id="cd07302">
    <property type="entry name" value="CHD"/>
    <property type="match status" value="1"/>
</dbReference>
<feature type="region of interest" description="Disordered" evidence="2">
    <location>
        <begin position="1"/>
        <end position="32"/>
    </location>
</feature>
<dbReference type="InterPro" id="IPR050697">
    <property type="entry name" value="Adenylyl/Guanylyl_Cyclase_3/4"/>
</dbReference>
<dbReference type="Pfam" id="PF00211">
    <property type="entry name" value="Guanylate_cyc"/>
    <property type="match status" value="1"/>
</dbReference>
<dbReference type="InterPro" id="IPR029787">
    <property type="entry name" value="Nucleotide_cyclase"/>
</dbReference>
<comment type="similarity">
    <text evidence="1">Belongs to the adenylyl cyclase class-3 family.</text>
</comment>
<proteinExistence type="inferred from homology"/>
<reference evidence="5" key="1">
    <citation type="journal article" date="2019" name="Int. J. Syst. Evol. Microbiol.">
        <title>The Global Catalogue of Microorganisms (GCM) 10K type strain sequencing project: providing services to taxonomists for standard genome sequencing and annotation.</title>
        <authorList>
            <consortium name="The Broad Institute Genomics Platform"/>
            <consortium name="The Broad Institute Genome Sequencing Center for Infectious Disease"/>
            <person name="Wu L."/>
            <person name="Ma J."/>
        </authorList>
    </citation>
    <scope>NUCLEOTIDE SEQUENCE [LARGE SCALE GENOMIC DNA]</scope>
    <source>
        <strain evidence="5">JCM 16923</strain>
    </source>
</reference>
<evidence type="ECO:0000313" key="4">
    <source>
        <dbReference type="EMBL" id="GAA3966785.1"/>
    </source>
</evidence>
<evidence type="ECO:0000256" key="2">
    <source>
        <dbReference type="SAM" id="MobiDB-lite"/>
    </source>
</evidence>
<evidence type="ECO:0000259" key="3">
    <source>
        <dbReference type="PROSITE" id="PS50125"/>
    </source>
</evidence>
<dbReference type="SUPFAM" id="SSF55073">
    <property type="entry name" value="Nucleotide cyclase"/>
    <property type="match status" value="1"/>
</dbReference>
<accession>A0ABP7PJT5</accession>
<organism evidence="4 5">
    <name type="scientific">Gordonia caeni</name>
    <dbReference type="NCBI Taxonomy" id="1007097"/>
    <lineage>
        <taxon>Bacteria</taxon>
        <taxon>Bacillati</taxon>
        <taxon>Actinomycetota</taxon>
        <taxon>Actinomycetes</taxon>
        <taxon>Mycobacteriales</taxon>
        <taxon>Gordoniaceae</taxon>
        <taxon>Gordonia</taxon>
    </lineage>
</organism>
<dbReference type="PANTHER" id="PTHR43081">
    <property type="entry name" value="ADENYLATE CYCLASE, TERMINAL-DIFFERENTIATION SPECIFIC-RELATED"/>
    <property type="match status" value="1"/>
</dbReference>
<name>A0ABP7PJT5_9ACTN</name>